<dbReference type="SUPFAM" id="SSF48334">
    <property type="entry name" value="DNA repair protein MutS, domain III"/>
    <property type="match status" value="1"/>
</dbReference>
<dbReference type="GO" id="GO:0005524">
    <property type="term" value="F:ATP binding"/>
    <property type="evidence" value="ECO:0007669"/>
    <property type="project" value="UniProtKB-KW"/>
</dbReference>
<dbReference type="EMBL" id="FOAF01000008">
    <property type="protein sequence ID" value="SEM15395.1"/>
    <property type="molecule type" value="Genomic_DNA"/>
</dbReference>
<protein>
    <submittedName>
        <fullName evidence="5">MutS domain III</fullName>
    </submittedName>
</protein>
<dbReference type="STRING" id="407022.SAMN05661044_04378"/>
<dbReference type="InterPro" id="IPR045076">
    <property type="entry name" value="MutS"/>
</dbReference>
<dbReference type="Gene3D" id="3.40.50.300">
    <property type="entry name" value="P-loop containing nucleotide triphosphate hydrolases"/>
    <property type="match status" value="1"/>
</dbReference>
<reference evidence="6" key="1">
    <citation type="submission" date="2016-10" db="EMBL/GenBank/DDBJ databases">
        <authorList>
            <person name="Varghese N."/>
            <person name="Submissions S."/>
        </authorList>
    </citation>
    <scope>NUCLEOTIDE SEQUENCE [LARGE SCALE GENOMIC DNA]</scope>
    <source>
        <strain evidence="6">DSM 18733</strain>
    </source>
</reference>
<organism evidence="5 6">
    <name type="scientific">Olivibacter domesticus</name>
    <name type="common">Pseudosphingobacterium domesticum</name>
    <dbReference type="NCBI Taxonomy" id="407022"/>
    <lineage>
        <taxon>Bacteria</taxon>
        <taxon>Pseudomonadati</taxon>
        <taxon>Bacteroidota</taxon>
        <taxon>Sphingobacteriia</taxon>
        <taxon>Sphingobacteriales</taxon>
        <taxon>Sphingobacteriaceae</taxon>
        <taxon>Olivibacter</taxon>
    </lineage>
</organism>
<dbReference type="GO" id="GO:0030983">
    <property type="term" value="F:mismatched DNA binding"/>
    <property type="evidence" value="ECO:0007669"/>
    <property type="project" value="InterPro"/>
</dbReference>
<evidence type="ECO:0000256" key="2">
    <source>
        <dbReference type="ARBA" id="ARBA00022840"/>
    </source>
</evidence>
<accession>A0A1H7W2V2</accession>
<evidence type="ECO:0000259" key="4">
    <source>
        <dbReference type="SMART" id="SM00534"/>
    </source>
</evidence>
<dbReference type="AlphaFoldDB" id="A0A1H7W2V2"/>
<dbReference type="PANTHER" id="PTHR11361:SF34">
    <property type="entry name" value="DNA MISMATCH REPAIR PROTEIN MSH1, MITOCHONDRIAL"/>
    <property type="match status" value="1"/>
</dbReference>
<feature type="domain" description="DNA mismatch repair proteins mutS family" evidence="4">
    <location>
        <begin position="257"/>
        <end position="442"/>
    </location>
</feature>
<gene>
    <name evidence="5" type="ORF">SAMN05661044_04378</name>
</gene>
<proteinExistence type="predicted"/>
<dbReference type="SMART" id="SM00534">
    <property type="entry name" value="MUTSac"/>
    <property type="match status" value="1"/>
</dbReference>
<sequence length="446" mass="51584">MDTFLIDSQTIDDLQLFESTKHDRSIYAYFDNTTTIGGKAFLKDLFTKPIINIEELIHRSKDIQFLFNEVESLSFQRESIDFIEYYLNSIDKPKKYTWHAAFKKSVKYRYTKKQEQYNKQRGLGEILNTLVFLNVLSKEIQQKHELNFIKELYLRLEKVCSDPFIKKCLTYPKKLKGLRLERCDFLIRNIYLEDILKILASVYQLDAYYAIALAARKYNFSFPIYHHDNESKLILEGVFHPFLSTPVTNNFELDRQQHLCFLTGVNMSGKSTLMKSVAIAVYLAHIGFPVPAVGMETGLFNGILTTINLADNLTLGRSHFYNEVLRVKLVAQQVATRKNLLIIFDELFRGTNVKDAYESSLLVIEAFSKVPTSFFIISSHLIEVAHDLKENKQIDFRHFETKMKSNTPTFNYKLVGGITDNRIGAWILKNEGILEILDGALTNPLT</sequence>
<dbReference type="Gene3D" id="1.10.1420.10">
    <property type="match status" value="1"/>
</dbReference>
<dbReference type="InterPro" id="IPR027417">
    <property type="entry name" value="P-loop_NTPase"/>
</dbReference>
<dbReference type="GO" id="GO:0006298">
    <property type="term" value="P:mismatch repair"/>
    <property type="evidence" value="ECO:0007669"/>
    <property type="project" value="InterPro"/>
</dbReference>
<evidence type="ECO:0000313" key="6">
    <source>
        <dbReference type="Proteomes" id="UP000199421"/>
    </source>
</evidence>
<keyword evidence="1" id="KW-0547">Nucleotide-binding</keyword>
<dbReference type="Pfam" id="PF00488">
    <property type="entry name" value="MutS_V"/>
    <property type="match status" value="1"/>
</dbReference>
<dbReference type="OrthoDB" id="1097361at2"/>
<dbReference type="PANTHER" id="PTHR11361">
    <property type="entry name" value="DNA MISMATCH REPAIR PROTEIN MUTS FAMILY MEMBER"/>
    <property type="match status" value="1"/>
</dbReference>
<dbReference type="SUPFAM" id="SSF52540">
    <property type="entry name" value="P-loop containing nucleoside triphosphate hydrolases"/>
    <property type="match status" value="1"/>
</dbReference>
<evidence type="ECO:0000256" key="3">
    <source>
        <dbReference type="ARBA" id="ARBA00023125"/>
    </source>
</evidence>
<evidence type="ECO:0000256" key="1">
    <source>
        <dbReference type="ARBA" id="ARBA00022741"/>
    </source>
</evidence>
<dbReference type="InterPro" id="IPR000432">
    <property type="entry name" value="DNA_mismatch_repair_MutS_C"/>
</dbReference>
<name>A0A1H7W2V2_OLID1</name>
<keyword evidence="2" id="KW-0067">ATP-binding</keyword>
<dbReference type="GO" id="GO:0140664">
    <property type="term" value="F:ATP-dependent DNA damage sensor activity"/>
    <property type="evidence" value="ECO:0007669"/>
    <property type="project" value="InterPro"/>
</dbReference>
<evidence type="ECO:0000313" key="5">
    <source>
        <dbReference type="EMBL" id="SEM15395.1"/>
    </source>
</evidence>
<dbReference type="Proteomes" id="UP000199421">
    <property type="component" value="Unassembled WGS sequence"/>
</dbReference>
<keyword evidence="6" id="KW-1185">Reference proteome</keyword>
<dbReference type="RefSeq" id="WP_093328965.1">
    <property type="nucleotide sequence ID" value="NZ_FOAF01000008.1"/>
</dbReference>
<dbReference type="InterPro" id="IPR036187">
    <property type="entry name" value="DNA_mismatch_repair_MutS_sf"/>
</dbReference>
<keyword evidence="3" id="KW-0238">DNA-binding</keyword>